<dbReference type="CDD" id="cd09024">
    <property type="entry name" value="Aldose_epim_lacX"/>
    <property type="match status" value="1"/>
</dbReference>
<gene>
    <name evidence="4" type="ORF">SAMN04488122_2907</name>
</gene>
<name>A0A1I0RJ16_9BACT</name>
<dbReference type="Gene3D" id="2.70.98.10">
    <property type="match status" value="1"/>
</dbReference>
<keyword evidence="5" id="KW-1185">Reference proteome</keyword>
<dbReference type="SUPFAM" id="SSF74650">
    <property type="entry name" value="Galactose mutarotase-like"/>
    <property type="match status" value="1"/>
</dbReference>
<evidence type="ECO:0000256" key="3">
    <source>
        <dbReference type="ARBA" id="ARBA00022837"/>
    </source>
</evidence>
<dbReference type="OrthoDB" id="9795355at2"/>
<dbReference type="EMBL" id="FOJG01000001">
    <property type="protein sequence ID" value="SEW40970.1"/>
    <property type="molecule type" value="Genomic_DNA"/>
</dbReference>
<dbReference type="Pfam" id="PF01263">
    <property type="entry name" value="Aldose_epim"/>
    <property type="match status" value="1"/>
</dbReference>
<dbReference type="PANTHER" id="PTHR11122:SF13">
    <property type="entry name" value="GLUCOSE-6-PHOSPHATE 1-EPIMERASE"/>
    <property type="match status" value="1"/>
</dbReference>
<dbReference type="InterPro" id="IPR037481">
    <property type="entry name" value="LacX"/>
</dbReference>
<dbReference type="GO" id="GO:0016853">
    <property type="term" value="F:isomerase activity"/>
    <property type="evidence" value="ECO:0007669"/>
    <property type="project" value="InterPro"/>
</dbReference>
<evidence type="ECO:0000256" key="1">
    <source>
        <dbReference type="ARBA" id="ARBA00001913"/>
    </source>
</evidence>
<sequence>MIQISNEKLTVQINPQGAELQSIVRKDNGLEYLWSGDPAFWGKKSPVLFPIVGGLTDNTYHYNGQNYTLGRHGFAREQLFTVTEQAEEHVILRLSDNETTRKVYPFHFDFTIQYLLQDDQLQVTYQVKNQDDKTLLFSVGAHPAFKVPLTPDTTYEDYYLYFNKEEEEGIWPLTAGGQIQSAPVPFLHQTHELPLKKSLFYKDALVFKNLDSTAISIKSHLTRHGLTLAFEGFPYMGIWAAKDADFVCIEPWCGIADSVDATGALEEKEGINRLEPGRLFERTWTATIF</sequence>
<dbReference type="InterPro" id="IPR014718">
    <property type="entry name" value="GH-type_carb-bd"/>
</dbReference>
<comment type="cofactor">
    <cofactor evidence="1">
        <name>Ca(2+)</name>
        <dbReference type="ChEBI" id="CHEBI:29108"/>
    </cofactor>
</comment>
<protein>
    <submittedName>
        <fullName evidence="4">Galactose mutarotase</fullName>
    </submittedName>
</protein>
<dbReference type="InterPro" id="IPR008183">
    <property type="entry name" value="Aldose_1/G6P_1-epimerase"/>
</dbReference>
<evidence type="ECO:0000313" key="5">
    <source>
        <dbReference type="Proteomes" id="UP000199310"/>
    </source>
</evidence>
<reference evidence="5" key="1">
    <citation type="submission" date="2016-10" db="EMBL/GenBank/DDBJ databases">
        <authorList>
            <person name="Varghese N."/>
            <person name="Submissions S."/>
        </authorList>
    </citation>
    <scope>NUCLEOTIDE SEQUENCE [LARGE SCALE GENOMIC DNA]</scope>
    <source>
        <strain evidence="5">DSM 3695</strain>
    </source>
</reference>
<proteinExistence type="predicted"/>
<dbReference type="RefSeq" id="WP_089895861.1">
    <property type="nucleotide sequence ID" value="NZ_FOJG01000001.1"/>
</dbReference>
<organism evidence="4 5">
    <name type="scientific">Chitinophaga arvensicola</name>
    <dbReference type="NCBI Taxonomy" id="29529"/>
    <lineage>
        <taxon>Bacteria</taxon>
        <taxon>Pseudomonadati</taxon>
        <taxon>Bacteroidota</taxon>
        <taxon>Chitinophagia</taxon>
        <taxon>Chitinophagales</taxon>
        <taxon>Chitinophagaceae</taxon>
        <taxon>Chitinophaga</taxon>
    </lineage>
</organism>
<dbReference type="InterPro" id="IPR011013">
    <property type="entry name" value="Gal_mutarotase_sf_dom"/>
</dbReference>
<dbReference type="AlphaFoldDB" id="A0A1I0RJ16"/>
<keyword evidence="3" id="KW-0106">Calcium</keyword>
<dbReference type="Proteomes" id="UP000199310">
    <property type="component" value="Unassembled WGS sequence"/>
</dbReference>
<dbReference type="STRING" id="29529.SAMN04488122_2907"/>
<evidence type="ECO:0000313" key="4">
    <source>
        <dbReference type="EMBL" id="SEW40970.1"/>
    </source>
</evidence>
<dbReference type="GO" id="GO:0030246">
    <property type="term" value="F:carbohydrate binding"/>
    <property type="evidence" value="ECO:0007669"/>
    <property type="project" value="InterPro"/>
</dbReference>
<comment type="subunit">
    <text evidence="2">Monomer.</text>
</comment>
<evidence type="ECO:0000256" key="2">
    <source>
        <dbReference type="ARBA" id="ARBA00011245"/>
    </source>
</evidence>
<accession>A0A1I0RJ16</accession>
<dbReference type="GO" id="GO:0005975">
    <property type="term" value="P:carbohydrate metabolic process"/>
    <property type="evidence" value="ECO:0007669"/>
    <property type="project" value="InterPro"/>
</dbReference>
<dbReference type="PANTHER" id="PTHR11122">
    <property type="entry name" value="APOSPORY-ASSOCIATED PROTEIN C-RELATED"/>
    <property type="match status" value="1"/>
</dbReference>